<dbReference type="EMBL" id="JBEPTQ010000002">
    <property type="protein sequence ID" value="MET4719997.1"/>
    <property type="molecule type" value="Genomic_DNA"/>
</dbReference>
<evidence type="ECO:0000256" key="4">
    <source>
        <dbReference type="ARBA" id="ARBA00023315"/>
    </source>
</evidence>
<dbReference type="SUPFAM" id="SSF51161">
    <property type="entry name" value="Trimeric LpxA-like enzymes"/>
    <property type="match status" value="1"/>
</dbReference>
<dbReference type="Pfam" id="PF14602">
    <property type="entry name" value="Hexapep_2"/>
    <property type="match status" value="1"/>
</dbReference>
<keyword evidence="3" id="KW-0677">Repeat</keyword>
<dbReference type="PANTHER" id="PTHR23416">
    <property type="entry name" value="SIALIC ACID SYNTHASE-RELATED"/>
    <property type="match status" value="1"/>
</dbReference>
<dbReference type="PROSITE" id="PS00101">
    <property type="entry name" value="HEXAPEP_TRANSFERASES"/>
    <property type="match status" value="1"/>
</dbReference>
<dbReference type="InterPro" id="IPR051159">
    <property type="entry name" value="Hexapeptide_acetyltransf"/>
</dbReference>
<evidence type="ECO:0000256" key="1">
    <source>
        <dbReference type="ARBA" id="ARBA00007274"/>
    </source>
</evidence>
<keyword evidence="6" id="KW-1185">Reference proteome</keyword>
<evidence type="ECO:0000256" key="2">
    <source>
        <dbReference type="ARBA" id="ARBA00022679"/>
    </source>
</evidence>
<keyword evidence="4" id="KW-0012">Acyltransferase</keyword>
<reference evidence="5 6" key="1">
    <citation type="submission" date="2024-06" db="EMBL/GenBank/DDBJ databases">
        <title>Genomic Encyclopedia of Type Strains, Phase V (KMG-V): Genome sequencing to study the core and pangenomes of soil and plant-associated prokaryotes.</title>
        <authorList>
            <person name="Whitman W."/>
        </authorList>
    </citation>
    <scope>NUCLEOTIDE SEQUENCE [LARGE SCALE GENOMIC DNA]</scope>
    <source>
        <strain evidence="5 6">USDA 160</strain>
    </source>
</reference>
<name>A0ABV2RUK3_BRAJP</name>
<comment type="similarity">
    <text evidence="1">Belongs to the transferase hexapeptide repeat family.</text>
</comment>
<keyword evidence="2" id="KW-0808">Transferase</keyword>
<comment type="caution">
    <text evidence="5">The sequence shown here is derived from an EMBL/GenBank/DDBJ whole genome shotgun (WGS) entry which is preliminary data.</text>
</comment>
<dbReference type="RefSeq" id="WP_248878877.1">
    <property type="nucleotide sequence ID" value="NZ_CP081350.1"/>
</dbReference>
<dbReference type="Gene3D" id="2.160.10.10">
    <property type="entry name" value="Hexapeptide repeat proteins"/>
    <property type="match status" value="1"/>
</dbReference>
<evidence type="ECO:0000313" key="5">
    <source>
        <dbReference type="EMBL" id="MET4719997.1"/>
    </source>
</evidence>
<dbReference type="InterPro" id="IPR011004">
    <property type="entry name" value="Trimer_LpxA-like_sf"/>
</dbReference>
<organism evidence="5 6">
    <name type="scientific">Bradyrhizobium japonicum</name>
    <dbReference type="NCBI Taxonomy" id="375"/>
    <lineage>
        <taxon>Bacteria</taxon>
        <taxon>Pseudomonadati</taxon>
        <taxon>Pseudomonadota</taxon>
        <taxon>Alphaproteobacteria</taxon>
        <taxon>Hyphomicrobiales</taxon>
        <taxon>Nitrobacteraceae</taxon>
        <taxon>Bradyrhizobium</taxon>
    </lineage>
</organism>
<protein>
    <submittedName>
        <fullName evidence="5">Acetyltransferase-like isoleucine patch superfamily enzyme</fullName>
    </submittedName>
</protein>
<accession>A0ABV2RUK3</accession>
<evidence type="ECO:0000313" key="6">
    <source>
        <dbReference type="Proteomes" id="UP001549291"/>
    </source>
</evidence>
<evidence type="ECO:0000256" key="3">
    <source>
        <dbReference type="ARBA" id="ARBA00022737"/>
    </source>
</evidence>
<dbReference type="InterPro" id="IPR018357">
    <property type="entry name" value="Hexapep_transf_CS"/>
</dbReference>
<dbReference type="Pfam" id="PF00132">
    <property type="entry name" value="Hexapep"/>
    <property type="match status" value="1"/>
</dbReference>
<sequence length="155" mass="16326">MRALAKVHSAAEGIANRAYSSYLWPDSWQKDTYIFWNCRVKHPERIVLGRSIRIGPNCVLGAMGGITLGDHVRLSEGACVETGGLDIGGPLPYSHVAKPIVLGNGVWLGYRSTVLAGVTIGEGSVVGAGAVVTKDVPPNSIAIGCPAKTFPKSKE</sequence>
<dbReference type="Proteomes" id="UP001549291">
    <property type="component" value="Unassembled WGS sequence"/>
</dbReference>
<dbReference type="PANTHER" id="PTHR23416:SF23">
    <property type="entry name" value="ACETYLTRANSFERASE C18B11.09C-RELATED"/>
    <property type="match status" value="1"/>
</dbReference>
<proteinExistence type="inferred from homology"/>
<gene>
    <name evidence="5" type="ORF">ABIF63_004103</name>
</gene>
<dbReference type="CDD" id="cd04647">
    <property type="entry name" value="LbH_MAT_like"/>
    <property type="match status" value="1"/>
</dbReference>
<dbReference type="InterPro" id="IPR001451">
    <property type="entry name" value="Hexapep"/>
</dbReference>